<dbReference type="AlphaFoldDB" id="A0A0K1RF58"/>
<dbReference type="KEGG" id="crie:AK829_03415"/>
<gene>
    <name evidence="1" type="ORF">AK829_03415</name>
</gene>
<name>A0A0K1RF58_9CORY</name>
<dbReference type="Gene3D" id="1.10.150.240">
    <property type="entry name" value="Putative phosphatase, domain 2"/>
    <property type="match status" value="1"/>
</dbReference>
<dbReference type="EMBL" id="CP012342">
    <property type="protein sequence ID" value="AKV59821.1"/>
    <property type="molecule type" value="Genomic_DNA"/>
</dbReference>
<proteinExistence type="predicted"/>
<dbReference type="InterPro" id="IPR006439">
    <property type="entry name" value="HAD-SF_hydro_IA"/>
</dbReference>
<dbReference type="Pfam" id="PF00702">
    <property type="entry name" value="Hydrolase"/>
    <property type="match status" value="1"/>
</dbReference>
<dbReference type="STRING" id="156976.AK829_03415"/>
<protein>
    <submittedName>
        <fullName evidence="1">Phosphatase</fullName>
    </submittedName>
</protein>
<organism evidence="1 2">
    <name type="scientific">Corynebacterium riegelii</name>
    <dbReference type="NCBI Taxonomy" id="156976"/>
    <lineage>
        <taxon>Bacteria</taxon>
        <taxon>Bacillati</taxon>
        <taxon>Actinomycetota</taxon>
        <taxon>Actinomycetes</taxon>
        <taxon>Mycobacteriales</taxon>
        <taxon>Corynebacteriaceae</taxon>
        <taxon>Corynebacterium</taxon>
    </lineage>
</organism>
<accession>A0A0K1RF58</accession>
<reference evidence="1 2" key="1">
    <citation type="submission" date="2015-08" db="EMBL/GenBank/DDBJ databases">
        <authorList>
            <person name="Babu N.S."/>
            <person name="Beckwith C.J."/>
            <person name="Beseler K.G."/>
            <person name="Brison A."/>
            <person name="Carone J.V."/>
            <person name="Caskin T.P."/>
            <person name="Diamond M."/>
            <person name="Durham M.E."/>
            <person name="Foxe J.M."/>
            <person name="Go M."/>
            <person name="Henderson B.A."/>
            <person name="Jones I.B."/>
            <person name="McGettigan J.A."/>
            <person name="Micheletti S.J."/>
            <person name="Nasrallah M.E."/>
            <person name="Ortiz D."/>
            <person name="Piller C.R."/>
            <person name="Privatt S.R."/>
            <person name="Schneider S.L."/>
            <person name="Sharp S."/>
            <person name="Smith T.C."/>
            <person name="Stanton J.D."/>
            <person name="Ullery H.E."/>
            <person name="Wilson R.J."/>
            <person name="Serrano M.G."/>
            <person name="Buck G."/>
            <person name="Lee V."/>
            <person name="Wang Y."/>
            <person name="Carvalho R."/>
            <person name="Voegtly L."/>
            <person name="Shi R."/>
            <person name="Duckworth R."/>
            <person name="Johnson A."/>
            <person name="Loviza R."/>
            <person name="Walstead R."/>
            <person name="Shah Z."/>
            <person name="Kiflezghi M."/>
            <person name="Wade K."/>
            <person name="Ball S.L."/>
            <person name="Bradley K.W."/>
            <person name="Asai D.J."/>
            <person name="Bowman C.A."/>
            <person name="Russell D.A."/>
            <person name="Pope W.H."/>
            <person name="Jacobs-Sera D."/>
            <person name="Hendrix R.W."/>
            <person name="Hatfull G.F."/>
        </authorList>
    </citation>
    <scope>NUCLEOTIDE SEQUENCE [LARGE SCALE GENOMIC DNA]</scope>
    <source>
        <strain evidence="1 2">PUDD_83A45</strain>
    </source>
</reference>
<dbReference type="PANTHER" id="PTHR18901:SF38">
    <property type="entry name" value="PSEUDOURIDINE-5'-PHOSPHATASE"/>
    <property type="match status" value="1"/>
</dbReference>
<dbReference type="InterPro" id="IPR023214">
    <property type="entry name" value="HAD_sf"/>
</dbReference>
<dbReference type="InterPro" id="IPR036412">
    <property type="entry name" value="HAD-like_sf"/>
</dbReference>
<dbReference type="NCBIfam" id="TIGR01509">
    <property type="entry name" value="HAD-SF-IA-v3"/>
    <property type="match status" value="1"/>
</dbReference>
<sequence>MDGTLVDTEPLWGIATYELSEYMGRRIPPEVREETVGGSFENTVGILSRYTGYQLDDARVNHLRTIMHTRMAQLMGEGVALNPGVGDVLAALRERGVPMYVATNTPHVLADPCIAGIGAHYFVDILSGEDVAQAKPAPDMYVEAARRAGAAPRDCLVFEDSWTGMSAAAAAGCAVLGLAETVPEGVLKFDPTDFVGAKADDIADWFARAHAMVG</sequence>
<evidence type="ECO:0000313" key="2">
    <source>
        <dbReference type="Proteomes" id="UP000060016"/>
    </source>
</evidence>
<dbReference type="InterPro" id="IPR023198">
    <property type="entry name" value="PGP-like_dom2"/>
</dbReference>
<dbReference type="PANTHER" id="PTHR18901">
    <property type="entry name" value="2-DEOXYGLUCOSE-6-PHOSPHATE PHOSPHATASE 2"/>
    <property type="match status" value="1"/>
</dbReference>
<dbReference type="CDD" id="cd07505">
    <property type="entry name" value="HAD_BPGM-like"/>
    <property type="match status" value="1"/>
</dbReference>
<dbReference type="PATRIC" id="fig|156976.3.peg.673"/>
<dbReference type="SUPFAM" id="SSF56784">
    <property type="entry name" value="HAD-like"/>
    <property type="match status" value="1"/>
</dbReference>
<dbReference type="Gene3D" id="3.40.50.1000">
    <property type="entry name" value="HAD superfamily/HAD-like"/>
    <property type="match status" value="1"/>
</dbReference>
<dbReference type="Proteomes" id="UP000060016">
    <property type="component" value="Chromosome"/>
</dbReference>
<evidence type="ECO:0000313" key="1">
    <source>
        <dbReference type="EMBL" id="AKV59821.1"/>
    </source>
</evidence>
<keyword evidence="2" id="KW-1185">Reference proteome</keyword>